<dbReference type="Pfam" id="PF00545">
    <property type="entry name" value="Ribonuclease"/>
    <property type="match status" value="1"/>
</dbReference>
<dbReference type="RefSeq" id="WP_128558147.1">
    <property type="nucleotide sequence ID" value="NZ_QUAK01000123.1"/>
</dbReference>
<name>A0A372M0T6_9ACTN</name>
<dbReference type="InterPro" id="IPR000026">
    <property type="entry name" value="N1-like"/>
</dbReference>
<feature type="compositionally biased region" description="Polar residues" evidence="3">
    <location>
        <begin position="64"/>
        <end position="73"/>
    </location>
</feature>
<dbReference type="Gene3D" id="3.10.450.30">
    <property type="entry name" value="Microbial ribonucleases"/>
    <property type="match status" value="1"/>
</dbReference>
<keyword evidence="5" id="KW-1185">Reference proteome</keyword>
<dbReference type="GO" id="GO:0004521">
    <property type="term" value="F:RNA endonuclease activity"/>
    <property type="evidence" value="ECO:0007669"/>
    <property type="project" value="InterPro"/>
</dbReference>
<gene>
    <name evidence="4" type="ORF">DY218_23695</name>
</gene>
<organism evidence="4 5">
    <name type="scientific">Streptomyces triticagri</name>
    <dbReference type="NCBI Taxonomy" id="2293568"/>
    <lineage>
        <taxon>Bacteria</taxon>
        <taxon>Bacillati</taxon>
        <taxon>Actinomycetota</taxon>
        <taxon>Actinomycetes</taxon>
        <taxon>Kitasatosporales</taxon>
        <taxon>Streptomycetaceae</taxon>
        <taxon>Streptomyces</taxon>
    </lineage>
</organism>
<feature type="region of interest" description="Disordered" evidence="3">
    <location>
        <begin position="56"/>
        <end position="78"/>
    </location>
</feature>
<dbReference type="OrthoDB" id="5326845at2"/>
<proteinExistence type="predicted"/>
<evidence type="ECO:0000256" key="1">
    <source>
        <dbReference type="ARBA" id="ARBA00022722"/>
    </source>
</evidence>
<dbReference type="InterPro" id="IPR016191">
    <property type="entry name" value="Ribonuclease/ribotoxin"/>
</dbReference>
<dbReference type="EMBL" id="QUAK01000123">
    <property type="protein sequence ID" value="RFU84220.1"/>
    <property type="molecule type" value="Genomic_DNA"/>
</dbReference>
<reference evidence="4 5" key="1">
    <citation type="submission" date="2018-08" db="EMBL/GenBank/DDBJ databases">
        <title>Isolation, diversity and antifungal activity of Actinobacteria from wheat.</title>
        <authorList>
            <person name="Han C."/>
        </authorList>
    </citation>
    <scope>NUCLEOTIDE SEQUENCE [LARGE SCALE GENOMIC DNA]</scope>
    <source>
        <strain evidence="4 5">NEAU-YY421</strain>
    </source>
</reference>
<protein>
    <submittedName>
        <fullName evidence="4">Guanine-specific ribonuclease N1 and T1</fullName>
    </submittedName>
</protein>
<evidence type="ECO:0000313" key="5">
    <source>
        <dbReference type="Proteomes" id="UP000263094"/>
    </source>
</evidence>
<dbReference type="GO" id="GO:0003723">
    <property type="term" value="F:RNA binding"/>
    <property type="evidence" value="ECO:0007669"/>
    <property type="project" value="InterPro"/>
</dbReference>
<dbReference type="SUPFAM" id="SSF53933">
    <property type="entry name" value="Microbial ribonucleases"/>
    <property type="match status" value="1"/>
</dbReference>
<dbReference type="AlphaFoldDB" id="A0A372M0T6"/>
<sequence>MRHRYRTVQADGLPREPRRAAARPGPRTAWGRVPSLIAACLALLVAVLAAGCTAAGDEDGGRSAVTQEASSSAAPDAGARVPDWAEGFVTLTVGELPGEARETLRLIDSEGPFPYEKDGSRFGNFEGLLPEQRRGYYREFTVPTPGERDRGARRIVTGDGGEIYYTDDHYETFKAVLR</sequence>
<evidence type="ECO:0000256" key="3">
    <source>
        <dbReference type="SAM" id="MobiDB-lite"/>
    </source>
</evidence>
<evidence type="ECO:0000256" key="2">
    <source>
        <dbReference type="ARBA" id="ARBA00022801"/>
    </source>
</evidence>
<accession>A0A372M0T6</accession>
<feature type="region of interest" description="Disordered" evidence="3">
    <location>
        <begin position="1"/>
        <end position="27"/>
    </location>
</feature>
<keyword evidence="1" id="KW-0540">Nuclease</keyword>
<comment type="caution">
    <text evidence="4">The sequence shown here is derived from an EMBL/GenBank/DDBJ whole genome shotgun (WGS) entry which is preliminary data.</text>
</comment>
<dbReference type="GO" id="GO:0016787">
    <property type="term" value="F:hydrolase activity"/>
    <property type="evidence" value="ECO:0007669"/>
    <property type="project" value="UniProtKB-KW"/>
</dbReference>
<evidence type="ECO:0000313" key="4">
    <source>
        <dbReference type="EMBL" id="RFU84220.1"/>
    </source>
</evidence>
<keyword evidence="2" id="KW-0378">Hydrolase</keyword>
<dbReference type="Proteomes" id="UP000263094">
    <property type="component" value="Unassembled WGS sequence"/>
</dbReference>